<proteinExistence type="predicted"/>
<name>A0A915KXJ2_ROMCU</name>
<protein>
    <submittedName>
        <fullName evidence="2">Uncharacterized protein</fullName>
    </submittedName>
</protein>
<sequence>MFMARFSKSFPDAAAFSWSNLQPNCFIDSLKCSKARRPQVLEIGARLQMKKSFMPEQRASNVRPPVILAPLNGRWQIGLLRTNCEVHSKVDMKLANCWGEHT</sequence>
<evidence type="ECO:0000313" key="1">
    <source>
        <dbReference type="Proteomes" id="UP000887565"/>
    </source>
</evidence>
<dbReference type="WBParaSite" id="nRc.2.0.1.t43672-RA">
    <property type="protein sequence ID" value="nRc.2.0.1.t43672-RA"/>
    <property type="gene ID" value="nRc.2.0.1.g43672"/>
</dbReference>
<reference evidence="2" key="1">
    <citation type="submission" date="2022-11" db="UniProtKB">
        <authorList>
            <consortium name="WormBaseParasite"/>
        </authorList>
    </citation>
    <scope>IDENTIFICATION</scope>
</reference>
<keyword evidence="1" id="KW-1185">Reference proteome</keyword>
<evidence type="ECO:0000313" key="2">
    <source>
        <dbReference type="WBParaSite" id="nRc.2.0.1.t43672-RA"/>
    </source>
</evidence>
<accession>A0A915KXJ2</accession>
<organism evidence="1 2">
    <name type="scientific">Romanomermis culicivorax</name>
    <name type="common">Nematode worm</name>
    <dbReference type="NCBI Taxonomy" id="13658"/>
    <lineage>
        <taxon>Eukaryota</taxon>
        <taxon>Metazoa</taxon>
        <taxon>Ecdysozoa</taxon>
        <taxon>Nematoda</taxon>
        <taxon>Enoplea</taxon>
        <taxon>Dorylaimia</taxon>
        <taxon>Mermithida</taxon>
        <taxon>Mermithoidea</taxon>
        <taxon>Mermithidae</taxon>
        <taxon>Romanomermis</taxon>
    </lineage>
</organism>
<dbReference type="Proteomes" id="UP000887565">
    <property type="component" value="Unplaced"/>
</dbReference>
<dbReference type="AlphaFoldDB" id="A0A915KXJ2"/>